<dbReference type="SUPFAM" id="SSF158472">
    <property type="entry name" value="HAMP domain-like"/>
    <property type="match status" value="1"/>
</dbReference>
<dbReference type="SMART" id="SM00304">
    <property type="entry name" value="HAMP"/>
    <property type="match status" value="1"/>
</dbReference>
<keyword evidence="13" id="KW-1185">Reference proteome</keyword>
<keyword evidence="6" id="KW-0597">Phosphoprotein</keyword>
<name>A0ABY3SD09_9BACL</name>
<dbReference type="RefSeq" id="WP_235118171.1">
    <property type="nucleotide sequence ID" value="NZ_CP090978.1"/>
</dbReference>
<evidence type="ECO:0000259" key="11">
    <source>
        <dbReference type="PROSITE" id="PS50885"/>
    </source>
</evidence>
<keyword evidence="7" id="KW-0808">Transferase</keyword>
<dbReference type="CDD" id="cd06225">
    <property type="entry name" value="HAMP"/>
    <property type="match status" value="1"/>
</dbReference>
<evidence type="ECO:0000256" key="8">
    <source>
        <dbReference type="ARBA" id="ARBA00022777"/>
    </source>
</evidence>
<evidence type="ECO:0000256" key="5">
    <source>
        <dbReference type="ARBA" id="ARBA00022475"/>
    </source>
</evidence>
<feature type="domain" description="HAMP" evidence="11">
    <location>
        <begin position="325"/>
        <end position="377"/>
    </location>
</feature>
<sequence length="441" mass="49652">MAVLKQLRFKNSVASKTIAALLVVILIPTIFISVLFYVSASTIVKHNVRQTSLQLVGQAADSLSNILNVGSDSSNLIFSDTSIQKLITLEDSIELSNQMDAAYITNTLNNIAFSNSFVKMVYVLRENGGSWGSGTFSQNKLNRFTLHNFSWIKKADEMDGKMAWSPMQFDLFSGAGENIDLVIPGVRVMKDFRDLHNIGYIMINIDGKEALKIISRLTLGRTGTFFVVDREGNMMINKDITLVGSEVADELKSHLLDESVSEFEYEEQSVTYYGVKHTLSNGWIIVGIVPTQELTGQLDHLRGSIFNWSIGLFLLAIGIGLWSARKITSPIKQLTKQMKLVGEGNLDVRTTIESSDEIGMLSLQFNKMIYQVNELMYQVEEEQSKKRKAELRAVTHQINPHFMFNTLNTIRWLIKFGDKDKAFEGITNFNRLMEANMGKKE</sequence>
<comment type="catalytic activity">
    <reaction evidence="1">
        <text>ATP + protein L-histidine = ADP + protein N-phospho-L-histidine.</text>
        <dbReference type="EC" id="2.7.13.3"/>
    </reaction>
</comment>
<dbReference type="Proteomes" id="UP001649230">
    <property type="component" value="Chromosome"/>
</dbReference>
<evidence type="ECO:0000256" key="9">
    <source>
        <dbReference type="ARBA" id="ARBA00023136"/>
    </source>
</evidence>
<keyword evidence="10" id="KW-1133">Transmembrane helix</keyword>
<dbReference type="InterPro" id="IPR003660">
    <property type="entry name" value="HAMP_dom"/>
</dbReference>
<evidence type="ECO:0000313" key="13">
    <source>
        <dbReference type="Proteomes" id="UP001649230"/>
    </source>
</evidence>
<reference evidence="12 13" key="1">
    <citation type="journal article" date="2024" name="Int. J. Syst. Evol. Microbiol.">
        <title>Paenibacillus hexagrammi sp. nov., a novel bacterium isolated from the gut content of Hexagrammos agrammus.</title>
        <authorList>
            <person name="Jung H.K."/>
            <person name="Kim D.G."/>
            <person name="Zin H."/>
            <person name="Park J."/>
            <person name="Jung H."/>
            <person name="Kim Y.O."/>
            <person name="Kong H.J."/>
            <person name="Kim J.W."/>
            <person name="Kim Y.S."/>
        </authorList>
    </citation>
    <scope>NUCLEOTIDE SEQUENCE [LARGE SCALE GENOMIC DNA]</scope>
    <source>
        <strain evidence="12 13">YPD9-1</strain>
    </source>
</reference>
<accession>A0ABY3SD09</accession>
<dbReference type="GO" id="GO:0016301">
    <property type="term" value="F:kinase activity"/>
    <property type="evidence" value="ECO:0007669"/>
    <property type="project" value="UniProtKB-KW"/>
</dbReference>
<dbReference type="InterPro" id="IPR050398">
    <property type="entry name" value="HssS/ArlS-like"/>
</dbReference>
<dbReference type="EC" id="2.7.13.3" evidence="4"/>
<dbReference type="PROSITE" id="PS50885">
    <property type="entry name" value="HAMP"/>
    <property type="match status" value="1"/>
</dbReference>
<keyword evidence="5" id="KW-1003">Cell membrane</keyword>
<dbReference type="PANTHER" id="PTHR45528">
    <property type="entry name" value="SENSOR HISTIDINE KINASE CPXA"/>
    <property type="match status" value="1"/>
</dbReference>
<evidence type="ECO:0000256" key="2">
    <source>
        <dbReference type="ARBA" id="ARBA00004141"/>
    </source>
</evidence>
<dbReference type="EMBL" id="CP090978">
    <property type="protein sequence ID" value="UJF31826.1"/>
    <property type="molecule type" value="Genomic_DNA"/>
</dbReference>
<organism evidence="12 13">
    <name type="scientific">Paenibacillus hexagrammi</name>
    <dbReference type="NCBI Taxonomy" id="2908839"/>
    <lineage>
        <taxon>Bacteria</taxon>
        <taxon>Bacillati</taxon>
        <taxon>Bacillota</taxon>
        <taxon>Bacilli</taxon>
        <taxon>Bacillales</taxon>
        <taxon>Paenibacillaceae</taxon>
        <taxon>Paenibacillus</taxon>
    </lineage>
</organism>
<dbReference type="PANTHER" id="PTHR45528:SF10">
    <property type="entry name" value="METHYL-ACCEPTING CHEMOTAXIS PROTEIN"/>
    <property type="match status" value="1"/>
</dbReference>
<evidence type="ECO:0000256" key="3">
    <source>
        <dbReference type="ARBA" id="ARBA00004236"/>
    </source>
</evidence>
<evidence type="ECO:0000256" key="10">
    <source>
        <dbReference type="SAM" id="Phobius"/>
    </source>
</evidence>
<evidence type="ECO:0000256" key="1">
    <source>
        <dbReference type="ARBA" id="ARBA00000085"/>
    </source>
</evidence>
<protein>
    <recommendedName>
        <fullName evidence="4">histidine kinase</fullName>
        <ecNumber evidence="4">2.7.13.3</ecNumber>
    </recommendedName>
</protein>
<dbReference type="CDD" id="cd18773">
    <property type="entry name" value="PDC1_HK_sensor"/>
    <property type="match status" value="1"/>
</dbReference>
<dbReference type="CDD" id="cd12912">
    <property type="entry name" value="PDC2_MCP_like"/>
    <property type="match status" value="1"/>
</dbReference>
<proteinExistence type="predicted"/>
<dbReference type="Pfam" id="PF06580">
    <property type="entry name" value="His_kinase"/>
    <property type="match status" value="1"/>
</dbReference>
<dbReference type="Gene3D" id="3.30.450.20">
    <property type="entry name" value="PAS domain"/>
    <property type="match status" value="1"/>
</dbReference>
<feature type="transmembrane region" description="Helical" evidence="10">
    <location>
        <begin position="305"/>
        <end position="324"/>
    </location>
</feature>
<keyword evidence="8 12" id="KW-0418">Kinase</keyword>
<feature type="transmembrane region" description="Helical" evidence="10">
    <location>
        <begin position="20"/>
        <end position="40"/>
    </location>
</feature>
<evidence type="ECO:0000313" key="12">
    <source>
        <dbReference type="EMBL" id="UJF31826.1"/>
    </source>
</evidence>
<comment type="subcellular location">
    <subcellularLocation>
        <location evidence="3">Cell membrane</location>
    </subcellularLocation>
    <subcellularLocation>
        <location evidence="2">Membrane</location>
        <topology evidence="2">Multi-pass membrane protein</topology>
    </subcellularLocation>
</comment>
<evidence type="ECO:0000256" key="4">
    <source>
        <dbReference type="ARBA" id="ARBA00012438"/>
    </source>
</evidence>
<keyword evidence="9 10" id="KW-0472">Membrane</keyword>
<dbReference type="Gene3D" id="1.10.8.500">
    <property type="entry name" value="HAMP domain in histidine kinase"/>
    <property type="match status" value="1"/>
</dbReference>
<dbReference type="Pfam" id="PF00672">
    <property type="entry name" value="HAMP"/>
    <property type="match status" value="1"/>
</dbReference>
<keyword evidence="10" id="KW-0812">Transmembrane</keyword>
<evidence type="ECO:0000256" key="7">
    <source>
        <dbReference type="ARBA" id="ARBA00022679"/>
    </source>
</evidence>
<evidence type="ECO:0000256" key="6">
    <source>
        <dbReference type="ARBA" id="ARBA00022553"/>
    </source>
</evidence>
<gene>
    <name evidence="12" type="ORF">L0M14_18915</name>
</gene>
<dbReference type="InterPro" id="IPR010559">
    <property type="entry name" value="Sig_transdc_His_kin_internal"/>
</dbReference>